<dbReference type="EMBL" id="JAFJZO010000014">
    <property type="protein sequence ID" value="KAG5509396.1"/>
    <property type="molecule type" value="Genomic_DNA"/>
</dbReference>
<accession>A0A836IWW6</accession>
<reference evidence="2 3" key="1">
    <citation type="submission" date="2021-02" db="EMBL/GenBank/DDBJ databases">
        <title>Porcisia hertigi Genome sequencing and assembly.</title>
        <authorList>
            <person name="Almutairi H."/>
            <person name="Gatherer D."/>
        </authorList>
    </citation>
    <scope>NUCLEOTIDE SEQUENCE [LARGE SCALE GENOMIC DNA]</scope>
    <source>
        <strain evidence="2 3">C119</strain>
    </source>
</reference>
<dbReference type="KEGG" id="phet:94292732"/>
<feature type="region of interest" description="Disordered" evidence="1">
    <location>
        <begin position="372"/>
        <end position="418"/>
    </location>
</feature>
<feature type="region of interest" description="Disordered" evidence="1">
    <location>
        <begin position="231"/>
        <end position="282"/>
    </location>
</feature>
<gene>
    <name evidence="2" type="ORF">JKF63_06706</name>
</gene>
<organism evidence="2 3">
    <name type="scientific">Porcisia hertigi</name>
    <dbReference type="NCBI Taxonomy" id="2761500"/>
    <lineage>
        <taxon>Eukaryota</taxon>
        <taxon>Discoba</taxon>
        <taxon>Euglenozoa</taxon>
        <taxon>Kinetoplastea</taxon>
        <taxon>Metakinetoplastina</taxon>
        <taxon>Trypanosomatida</taxon>
        <taxon>Trypanosomatidae</taxon>
        <taxon>Leishmaniinae</taxon>
        <taxon>Porcisia</taxon>
    </lineage>
</organism>
<feature type="compositionally biased region" description="Low complexity" evidence="1">
    <location>
        <begin position="28"/>
        <end position="53"/>
    </location>
</feature>
<feature type="compositionally biased region" description="Low complexity" evidence="1">
    <location>
        <begin position="118"/>
        <end position="134"/>
    </location>
</feature>
<dbReference type="Proteomes" id="UP000674318">
    <property type="component" value="Unassembled WGS sequence"/>
</dbReference>
<evidence type="ECO:0000313" key="2">
    <source>
        <dbReference type="EMBL" id="KAG5509396.1"/>
    </source>
</evidence>
<proteinExistence type="predicted"/>
<keyword evidence="3" id="KW-1185">Reference proteome</keyword>
<feature type="region of interest" description="Disordered" evidence="1">
    <location>
        <begin position="1"/>
        <end position="174"/>
    </location>
</feature>
<feature type="compositionally biased region" description="Basic and acidic residues" evidence="1">
    <location>
        <begin position="88"/>
        <end position="102"/>
    </location>
</feature>
<evidence type="ECO:0000313" key="3">
    <source>
        <dbReference type="Proteomes" id="UP000674318"/>
    </source>
</evidence>
<sequence>MTESGPVDSELDALVDSILQSRDRSAHTSRMTPRTSSSSSSHQHPQPNPTSSSLWMCSREPAGDNSRTTKMNSPVYALSSDVSRAKATHMDADGRENGKEDLNTLVEHILAGPGIGEPPSDSDSPPSRLPSASPTHVGSPGTGSKRRPGGATRVQRGDHGLFRISCSGTGSPESRVQAFARRLALWHERKEARRVQAVYEALEREQQECTFEPSINRLGVEVENSVAAAEGRPLYHRHDTDEELRRSSLSPKARGSGSRRAVPHASTIMSSSSSSSSQSASPLCDYIPSLQPLPQPINGVEAFVERLRRAHNEREALQEAEEAKRLHYYDPTTFRRDFTEPVPFELSQRRPRCHCGEREASSSLPYAVTVGGSPSRGPGGRSNFVGKSPPPLSGRAAARPTCRDAGERQPSPPGEEFYEMNTDTRLRAENTFLTLAPYIRQTLLFDRQMEAQLRRATDW</sequence>
<protein>
    <submittedName>
        <fullName evidence="2">Uncharacterized protein</fullName>
    </submittedName>
</protein>
<feature type="compositionally biased region" description="Low complexity" evidence="1">
    <location>
        <begin position="270"/>
        <end position="281"/>
    </location>
</feature>
<evidence type="ECO:0000256" key="1">
    <source>
        <dbReference type="SAM" id="MobiDB-lite"/>
    </source>
</evidence>
<name>A0A836IWW6_9TRYP</name>
<dbReference type="GeneID" id="94292732"/>
<dbReference type="RefSeq" id="XP_067758548.1">
    <property type="nucleotide sequence ID" value="XM_067902655.1"/>
</dbReference>
<feature type="compositionally biased region" description="Basic and acidic residues" evidence="1">
    <location>
        <begin position="236"/>
        <end position="246"/>
    </location>
</feature>
<dbReference type="AlphaFoldDB" id="A0A836IWW6"/>
<dbReference type="OrthoDB" id="248649at2759"/>
<comment type="caution">
    <text evidence="2">The sequence shown here is derived from an EMBL/GenBank/DDBJ whole genome shotgun (WGS) entry which is preliminary data.</text>
</comment>